<dbReference type="AlphaFoldDB" id="A0A5E8B8U7"/>
<organism evidence="1 2">
    <name type="scientific">Magnusiomyces paraingens</name>
    <dbReference type="NCBI Taxonomy" id="2606893"/>
    <lineage>
        <taxon>Eukaryota</taxon>
        <taxon>Fungi</taxon>
        <taxon>Dikarya</taxon>
        <taxon>Ascomycota</taxon>
        <taxon>Saccharomycotina</taxon>
        <taxon>Dipodascomycetes</taxon>
        <taxon>Dipodascales</taxon>
        <taxon>Dipodascaceae</taxon>
        <taxon>Magnusiomyces</taxon>
    </lineage>
</organism>
<dbReference type="Proteomes" id="UP000398389">
    <property type="component" value="Unassembled WGS sequence"/>
</dbReference>
<keyword evidence="2" id="KW-1185">Reference proteome</keyword>
<name>A0A5E8B8U7_9ASCO</name>
<evidence type="ECO:0000313" key="2">
    <source>
        <dbReference type="Proteomes" id="UP000398389"/>
    </source>
</evidence>
<proteinExistence type="predicted"/>
<sequence length="1024" mass="114758">MNTTKAKGSQQHKKYRALSRSAVAAFARSSGLCMSSEVLFDEDPEVLTLTSLDHLYSLERSQRWLFTTPNAERLESSQDLDVQESVLFAKLKMMSLDETITKEFQSSKRLNAFIPREVRIVFPEIKPLDNLQKYDFELLEPAFNVSTEIKVDEIDTGQLEFLQHVKTPPEEPFVDPSYEQLDADLTVVQILDPIVATTEEELYGKMNLPVDNPFAVEIPLLTCDTPPEQKTLAKIPTMLDPEPEMVAEMDCTSQLANETLSIDGEQQIDCKFASPKGADLYKEIYPDRDQELDSPIEMVVDDKDFRMNLLDDLVVSGVEFDFDKTMTEDSLEPFADPGVLEESIEELAIHELPFPIVSDTGYKRGGPLRIVELPEFTYPEWNLPYFLLYQLNWKPFSNIVANFTEEIVVDNFIKVEKPKYYEDVYGSLDTLEREPEDFLIEAMEVPLEGPTIIPSSAGSVKKVDSPGRLRKLPSYPKDNWEFLSSSSSSEDETIKEKLPSKILNSSILQYSATKRERSPSVEIVGQVNKRPNNESIFVGHYESFEDSGDQSISVDDFKESILKNVTSKGTMKLPDRNESNDVALLTKSDDDWDKFSEPDLDLDFSWAETEEKKKKVEISQGKHYSESAKKIPSFNQKQKKGSDSEDDFAVLSKMATQKRNTGGASLAPKFIPTVSDGLISFSPYFAAQTKPPQSVLTTISKPVPAPITQHGLKQPTARGLQNHFSFSINTSLQTTTNPSIVSPKASSDSEKRQTNTTLDMFYRTPRESSKGEPIPVIWKHHMGEAGRDMRVVVNLANTKLRLIQQLQKHSKAQLIEANLGEDGAHLYLSHQTCIEFFTLEDLTQRTVRRSPVVTQALAMAGLASTRAPGVDTVAFERLVKLNVSVKLVFAVILVDGITVSETDLRNLQILQAALAPQDWVQSFVVGPASEGVNVAGFVDGLALLHGDASGQLERDMFSRVPIRALQFLQFCNVNPVAGALVLRQSDLVSFLQLGSLEMNIKHGDVLSPSQIEYLQKLFTSDWHI</sequence>
<accession>A0A5E8B8U7</accession>
<dbReference type="GeneID" id="43580446"/>
<dbReference type="RefSeq" id="XP_031852237.1">
    <property type="nucleotide sequence ID" value="XM_031996346.1"/>
</dbReference>
<reference evidence="1 2" key="1">
    <citation type="submission" date="2019-09" db="EMBL/GenBank/DDBJ databases">
        <authorList>
            <person name="Brejova B."/>
        </authorList>
    </citation>
    <scope>NUCLEOTIDE SEQUENCE [LARGE SCALE GENOMIC DNA]</scope>
</reference>
<evidence type="ECO:0000313" key="1">
    <source>
        <dbReference type="EMBL" id="VVT47265.1"/>
    </source>
</evidence>
<protein>
    <submittedName>
        <fullName evidence="1">Uncharacterized protein</fullName>
    </submittedName>
</protein>
<dbReference type="EMBL" id="CABVLU010000001">
    <property type="protein sequence ID" value="VVT47265.1"/>
    <property type="molecule type" value="Genomic_DNA"/>
</dbReference>
<gene>
    <name evidence="1" type="ORF">SAPINGB_P001625</name>
</gene>